<dbReference type="PANTHER" id="PTHR48475">
    <property type="entry name" value="RIBONUCLEASE H"/>
    <property type="match status" value="1"/>
</dbReference>
<comment type="caution">
    <text evidence="2">The sequence shown here is derived from an EMBL/GenBank/DDBJ whole genome shotgun (WGS) entry which is preliminary data.</text>
</comment>
<dbReference type="InterPro" id="IPR036397">
    <property type="entry name" value="RNaseH_sf"/>
</dbReference>
<evidence type="ECO:0000256" key="1">
    <source>
        <dbReference type="SAM" id="MobiDB-lite"/>
    </source>
</evidence>
<evidence type="ECO:0000313" key="2">
    <source>
        <dbReference type="EMBL" id="KAK6153432.1"/>
    </source>
</evidence>
<dbReference type="PANTHER" id="PTHR48475:SF2">
    <property type="entry name" value="RIBONUCLEASE H"/>
    <property type="match status" value="1"/>
</dbReference>
<organism evidence="2 3">
    <name type="scientific">Rehmannia glutinosa</name>
    <name type="common">Chinese foxglove</name>
    <dbReference type="NCBI Taxonomy" id="99300"/>
    <lineage>
        <taxon>Eukaryota</taxon>
        <taxon>Viridiplantae</taxon>
        <taxon>Streptophyta</taxon>
        <taxon>Embryophyta</taxon>
        <taxon>Tracheophyta</taxon>
        <taxon>Spermatophyta</taxon>
        <taxon>Magnoliopsida</taxon>
        <taxon>eudicotyledons</taxon>
        <taxon>Gunneridae</taxon>
        <taxon>Pentapetalae</taxon>
        <taxon>asterids</taxon>
        <taxon>lamiids</taxon>
        <taxon>Lamiales</taxon>
        <taxon>Orobanchaceae</taxon>
        <taxon>Rehmannieae</taxon>
        <taxon>Rehmannia</taxon>
    </lineage>
</organism>
<name>A0ABR0X4B5_REHGL</name>
<proteinExistence type="predicted"/>
<gene>
    <name evidence="2" type="ORF">DH2020_013071</name>
</gene>
<feature type="region of interest" description="Disordered" evidence="1">
    <location>
        <begin position="147"/>
        <end position="179"/>
    </location>
</feature>
<evidence type="ECO:0000313" key="3">
    <source>
        <dbReference type="Proteomes" id="UP001318860"/>
    </source>
</evidence>
<keyword evidence="3" id="KW-1185">Reference proteome</keyword>
<reference evidence="2 3" key="1">
    <citation type="journal article" date="2021" name="Comput. Struct. Biotechnol. J.">
        <title>De novo genome assembly of the potent medicinal plant Rehmannia glutinosa using nanopore technology.</title>
        <authorList>
            <person name="Ma L."/>
            <person name="Dong C."/>
            <person name="Song C."/>
            <person name="Wang X."/>
            <person name="Zheng X."/>
            <person name="Niu Y."/>
            <person name="Chen S."/>
            <person name="Feng W."/>
        </authorList>
    </citation>
    <scope>NUCLEOTIDE SEQUENCE [LARGE SCALE GENOMIC DNA]</scope>
    <source>
        <strain evidence="2">DH-2019</strain>
    </source>
</reference>
<accession>A0ABR0X4B5</accession>
<sequence length="209" mass="23419">MQVQGEYEAKEKTMVAYLERVKQLVKGFEHFQLHQVPRAENARADALAKFESSIAGVSSRKVVVLRAEEPEIGSEKDPIDLCPTTGIPRNPLAHKRDFKTSRAVKGVPQEVPRAPRKILRSQGTLRSQGLVPKIEIKLKGILKDPRAHKRDLKTSQAVEGVSQEAPRAPRKILRSQGTLRSQGLVPKIEIKWKGIPKDPRAHKQDLKIS</sequence>
<evidence type="ECO:0008006" key="4">
    <source>
        <dbReference type="Google" id="ProtNLM"/>
    </source>
</evidence>
<dbReference type="EMBL" id="JABTTQ020000006">
    <property type="protein sequence ID" value="KAK6153432.1"/>
    <property type="molecule type" value="Genomic_DNA"/>
</dbReference>
<dbReference type="Proteomes" id="UP001318860">
    <property type="component" value="Unassembled WGS sequence"/>
</dbReference>
<dbReference type="Gene3D" id="3.30.420.10">
    <property type="entry name" value="Ribonuclease H-like superfamily/Ribonuclease H"/>
    <property type="match status" value="1"/>
</dbReference>
<protein>
    <recommendedName>
        <fullName evidence="4">RNase H type-1 domain-containing protein</fullName>
    </recommendedName>
</protein>